<dbReference type="Proteomes" id="UP000694546">
    <property type="component" value="Chromosome 2"/>
</dbReference>
<dbReference type="Ensembl" id="ENSGMOT00000005006.2">
    <property type="protein sequence ID" value="ENSGMOP00000004865.2"/>
    <property type="gene ID" value="ENSGMOG00000004591.2"/>
</dbReference>
<dbReference type="PANTHER" id="PTHR47501:SF6">
    <property type="match status" value="1"/>
</dbReference>
<dbReference type="OMA" id="IWSKCHH"/>
<dbReference type="AlphaFoldDB" id="A0A8C4Z2E3"/>
<accession>A0A8C4Z2E3</accession>
<sequence length="599" mass="67543">MDTDHTEPVIDTKTALHSWRYGHHFTHKADQGKNRKHLGCHEVNAPKRGRKKEHNGEATSHFQLKKVKAEIISKTQAQSRLDELIFNFIVEDCQSFHLLEQPGFRKLLDGLTEGQLTMDKLTLSTKVDLEFSSMREVLTAKLDSVLHMCTTGDIWTTGSRSYFGMTCHWIDAVTLERKSAALGFARLEGPNTVEAISGRIRDIHCAYNIESKVQTTLVDNGSPFVGMFKEFLADGDEDDVGFFENVGAILDSEQERDAPVFVPDVGHCASHTLDLIVMEDFWLAVSQGPVGQLYYSTMSKVSAFWSKCHKLQVASAKAEDVAKMPLVVPSASRWNAEYSMVQRLVSLAEKERSVLSERLGVPALQAKEMAFLQEYVVVFKPLAFALELFQAEQKCYLGLVIPTILSLKNKLTEQRATARYFADVIDTVVATIDERFRNVFASTEAKIATATTPQFRLWWMSPSEREEMCGLLETAELDPGFPVEEATDEYDTITESEDDFFSYGPATPRSRPEKLGAKEEIHKYLEGTGKSLECLKDFPRVRQLFIKYNTTLPSAAPVQRLFSHKANLAAPQRITSLTDDFFERINLLRYNSTVCLLDT</sequence>
<evidence type="ECO:0000313" key="1">
    <source>
        <dbReference type="Ensembl" id="ENSGMOP00000004865.2"/>
    </source>
</evidence>
<dbReference type="SUPFAM" id="SSF53098">
    <property type="entry name" value="Ribonuclease H-like"/>
    <property type="match status" value="1"/>
</dbReference>
<dbReference type="InterPro" id="IPR012337">
    <property type="entry name" value="RNaseH-like_sf"/>
</dbReference>
<dbReference type="PANTHER" id="PTHR47501">
    <property type="entry name" value="TRANSPOSASE-RELATED"/>
    <property type="match status" value="1"/>
</dbReference>
<dbReference type="SUPFAM" id="SSF140996">
    <property type="entry name" value="Hermes dimerisation domain"/>
    <property type="match status" value="1"/>
</dbReference>
<dbReference type="GeneTree" id="ENSGT00530000064692"/>
<reference evidence="1" key="2">
    <citation type="submission" date="2025-09" db="UniProtKB">
        <authorList>
            <consortium name="Ensembl"/>
        </authorList>
    </citation>
    <scope>IDENTIFICATION</scope>
</reference>
<evidence type="ECO:0000313" key="2">
    <source>
        <dbReference type="Proteomes" id="UP000694546"/>
    </source>
</evidence>
<organism evidence="1 2">
    <name type="scientific">Gadus morhua</name>
    <name type="common">Atlantic cod</name>
    <dbReference type="NCBI Taxonomy" id="8049"/>
    <lineage>
        <taxon>Eukaryota</taxon>
        <taxon>Metazoa</taxon>
        <taxon>Chordata</taxon>
        <taxon>Craniata</taxon>
        <taxon>Vertebrata</taxon>
        <taxon>Euteleostomi</taxon>
        <taxon>Actinopterygii</taxon>
        <taxon>Neopterygii</taxon>
        <taxon>Teleostei</taxon>
        <taxon>Neoteleostei</taxon>
        <taxon>Acanthomorphata</taxon>
        <taxon>Zeiogadaria</taxon>
        <taxon>Gadariae</taxon>
        <taxon>Gadiformes</taxon>
        <taxon>Gadoidei</taxon>
        <taxon>Gadidae</taxon>
        <taxon>Gadus</taxon>
    </lineage>
</organism>
<reference evidence="1" key="1">
    <citation type="submission" date="2025-08" db="UniProtKB">
        <authorList>
            <consortium name="Ensembl"/>
        </authorList>
    </citation>
    <scope>IDENTIFICATION</scope>
</reference>
<proteinExistence type="predicted"/>
<keyword evidence="2" id="KW-1185">Reference proteome</keyword>
<name>A0A8C4Z2E3_GADMO</name>
<evidence type="ECO:0008006" key="3">
    <source>
        <dbReference type="Google" id="ProtNLM"/>
    </source>
</evidence>
<protein>
    <recommendedName>
        <fullName evidence="3">Transposase</fullName>
    </recommendedName>
</protein>